<reference evidence="11" key="1">
    <citation type="submission" date="2016-06" db="UniProtKB">
        <authorList>
            <consortium name="WormBaseParasite"/>
        </authorList>
    </citation>
    <scope>IDENTIFICATION</scope>
</reference>
<evidence type="ECO:0000313" key="11">
    <source>
        <dbReference type="WBParaSite" id="TCNE_0000059301-mRNA-1"/>
    </source>
</evidence>
<evidence type="ECO:0000256" key="3">
    <source>
        <dbReference type="ARBA" id="ARBA00022692"/>
    </source>
</evidence>
<keyword evidence="10" id="KW-1185">Reference proteome</keyword>
<feature type="transmembrane region" description="Helical" evidence="7">
    <location>
        <begin position="545"/>
        <end position="570"/>
    </location>
</feature>
<dbReference type="PANTHER" id="PTHR10796:SF95">
    <property type="entry name" value="SSD DOMAIN-CONTAINING PROTEIN"/>
    <property type="match status" value="1"/>
</dbReference>
<keyword evidence="5 7" id="KW-0472">Membrane</keyword>
<dbReference type="AlphaFoldDB" id="A0A183TWH4"/>
<protein>
    <submittedName>
        <fullName evidence="11">SSD domain-containing protein</fullName>
    </submittedName>
</protein>
<dbReference type="EMBL" id="UYWY01000294">
    <property type="protein sequence ID" value="VDM24510.1"/>
    <property type="molecule type" value="Genomic_DNA"/>
</dbReference>
<feature type="transmembrane region" description="Helical" evidence="7">
    <location>
        <begin position="497"/>
        <end position="518"/>
    </location>
</feature>
<accession>A0A183TWH4</accession>
<keyword evidence="6" id="KW-0325">Glycoprotein</keyword>
<keyword evidence="3 7" id="KW-0812">Transmembrane</keyword>
<evidence type="ECO:0000259" key="8">
    <source>
        <dbReference type="PROSITE" id="PS50156"/>
    </source>
</evidence>
<feature type="transmembrane region" description="Helical" evidence="7">
    <location>
        <begin position="117"/>
        <end position="145"/>
    </location>
</feature>
<feature type="transmembrane region" description="Helical" evidence="7">
    <location>
        <begin position="226"/>
        <end position="246"/>
    </location>
</feature>
<feature type="transmembrane region" description="Helical" evidence="7">
    <location>
        <begin position="87"/>
        <end position="111"/>
    </location>
</feature>
<feature type="transmembrane region" description="Helical" evidence="7">
    <location>
        <begin position="439"/>
        <end position="462"/>
    </location>
</feature>
<dbReference type="Gene3D" id="1.20.1640.10">
    <property type="entry name" value="Multidrug efflux transporter AcrB transmembrane domain"/>
    <property type="match status" value="2"/>
</dbReference>
<reference evidence="9 10" key="2">
    <citation type="submission" date="2018-11" db="EMBL/GenBank/DDBJ databases">
        <authorList>
            <consortium name="Pathogen Informatics"/>
        </authorList>
    </citation>
    <scope>NUCLEOTIDE SEQUENCE [LARGE SCALE GENOMIC DNA]</scope>
</reference>
<feature type="domain" description="SSD" evidence="8">
    <location>
        <begin position="1"/>
        <end position="145"/>
    </location>
</feature>
<dbReference type="Proteomes" id="UP000050794">
    <property type="component" value="Unassembled WGS sequence"/>
</dbReference>
<sequence>MNELSYYKIIYALLACICPMLATGASIGSLLWCGFRFGSVLYVTPFLTLAIGVDDAFIMINALEQQCAERLRKPVPNDSITKRLEELLIKVGPSITITSITNVVAFAISSISPTPEVSLFCTANMVAMFFAYVYVITIYASVLAIGIKHEMRHEVPHHGKEKSRKFDFLNELVRFLSSRSDCFVMICVISNRLIQLISHDSHYNCAIVFQIERLLRGYCEWLSNKFTFTFVFLIMTAYWSVSAYGASQIKPGIKPEKLFLADSPMLRAGEIRDAYYFKERAPMFVFVTKVGNLSDPVRRARMDMMVKEFESIPQCSGSQFSLYWRREYEKYLSSEANELAALELEEEDGASAQPYSTESIRQFINWPENRQWGGFIKINNETGRIESFLITFAYHGDNMTEYSEMLRLLTIWRSIVDKYPDLGASVFLENGAFIDQLPVLLPFTVQTSVCTLIVMTVVCYMFMCDKGTVLIASSSIFSIFIGVVGLMTLWGITLDPISMSIIILSIGLSVDFPAHIAYHFHQKCIEDENLTVTNRMTLSLREIGFPLIQCCTSTMFCFLCVLFVDCYLSWVDELKKYKESLYLVGMIA</sequence>
<evidence type="ECO:0000256" key="7">
    <source>
        <dbReference type="SAM" id="Phobius"/>
    </source>
</evidence>
<dbReference type="WBParaSite" id="TCNE_0000059301-mRNA-1">
    <property type="protein sequence ID" value="TCNE_0000059301-mRNA-1"/>
    <property type="gene ID" value="TCNE_0000059301"/>
</dbReference>
<dbReference type="GO" id="GO:0006897">
    <property type="term" value="P:endocytosis"/>
    <property type="evidence" value="ECO:0007669"/>
    <property type="project" value="TreeGrafter"/>
</dbReference>
<evidence type="ECO:0000256" key="4">
    <source>
        <dbReference type="ARBA" id="ARBA00022989"/>
    </source>
</evidence>
<comment type="subcellular location">
    <subcellularLocation>
        <location evidence="1">Membrane</location>
        <topology evidence="1">Multi-pass membrane protein</topology>
    </subcellularLocation>
</comment>
<evidence type="ECO:0000256" key="2">
    <source>
        <dbReference type="ARBA" id="ARBA00005585"/>
    </source>
</evidence>
<feature type="transmembrane region" description="Helical" evidence="7">
    <location>
        <begin position="41"/>
        <end position="63"/>
    </location>
</feature>
<evidence type="ECO:0000256" key="1">
    <source>
        <dbReference type="ARBA" id="ARBA00004141"/>
    </source>
</evidence>
<feature type="transmembrane region" description="Helical" evidence="7">
    <location>
        <begin position="469"/>
        <end position="491"/>
    </location>
</feature>
<keyword evidence="4 7" id="KW-1133">Transmembrane helix</keyword>
<gene>
    <name evidence="9" type="ORF">TCNE_LOCUS594</name>
</gene>
<organism evidence="10 11">
    <name type="scientific">Toxocara canis</name>
    <name type="common">Canine roundworm</name>
    <dbReference type="NCBI Taxonomy" id="6265"/>
    <lineage>
        <taxon>Eukaryota</taxon>
        <taxon>Metazoa</taxon>
        <taxon>Ecdysozoa</taxon>
        <taxon>Nematoda</taxon>
        <taxon>Chromadorea</taxon>
        <taxon>Rhabditida</taxon>
        <taxon>Spirurina</taxon>
        <taxon>Ascaridomorpha</taxon>
        <taxon>Ascaridoidea</taxon>
        <taxon>Toxocaridae</taxon>
        <taxon>Toxocara</taxon>
    </lineage>
</organism>
<evidence type="ECO:0000313" key="9">
    <source>
        <dbReference type="EMBL" id="VDM24510.1"/>
    </source>
</evidence>
<proteinExistence type="inferred from homology"/>
<evidence type="ECO:0000256" key="6">
    <source>
        <dbReference type="ARBA" id="ARBA00023180"/>
    </source>
</evidence>
<dbReference type="PANTHER" id="PTHR10796">
    <property type="entry name" value="PATCHED-RELATED"/>
    <property type="match status" value="1"/>
</dbReference>
<dbReference type="InterPro" id="IPR000731">
    <property type="entry name" value="SSD"/>
</dbReference>
<dbReference type="GO" id="GO:0030659">
    <property type="term" value="C:cytoplasmic vesicle membrane"/>
    <property type="evidence" value="ECO:0007669"/>
    <property type="project" value="TreeGrafter"/>
</dbReference>
<dbReference type="GO" id="GO:0005886">
    <property type="term" value="C:plasma membrane"/>
    <property type="evidence" value="ECO:0007669"/>
    <property type="project" value="TreeGrafter"/>
</dbReference>
<evidence type="ECO:0000256" key="5">
    <source>
        <dbReference type="ARBA" id="ARBA00023136"/>
    </source>
</evidence>
<evidence type="ECO:0000313" key="10">
    <source>
        <dbReference type="Proteomes" id="UP000050794"/>
    </source>
</evidence>
<comment type="similarity">
    <text evidence="2">Belongs to the patched family.</text>
</comment>
<dbReference type="InterPro" id="IPR003392">
    <property type="entry name" value="PTHD_SSD"/>
</dbReference>
<dbReference type="GO" id="GO:0018996">
    <property type="term" value="P:molting cycle, collagen and cuticulin-based cuticle"/>
    <property type="evidence" value="ECO:0007669"/>
    <property type="project" value="TreeGrafter"/>
</dbReference>
<dbReference type="PROSITE" id="PS50156">
    <property type="entry name" value="SSD"/>
    <property type="match status" value="1"/>
</dbReference>
<name>A0A183TWH4_TOXCA</name>
<dbReference type="InterPro" id="IPR051697">
    <property type="entry name" value="Patched_domain-protein"/>
</dbReference>
<feature type="transmembrane region" description="Helical" evidence="7">
    <location>
        <begin position="12"/>
        <end position="35"/>
    </location>
</feature>
<dbReference type="Pfam" id="PF02460">
    <property type="entry name" value="Patched"/>
    <property type="match status" value="1"/>
</dbReference>
<dbReference type="SUPFAM" id="SSF82866">
    <property type="entry name" value="Multidrug efflux transporter AcrB transmembrane domain"/>
    <property type="match status" value="2"/>
</dbReference>